<feature type="transmembrane region" description="Helical" evidence="1">
    <location>
        <begin position="80"/>
        <end position="106"/>
    </location>
</feature>
<evidence type="ECO:0000313" key="3">
    <source>
        <dbReference type="RefSeq" id="XP_026194371.1"/>
    </source>
</evidence>
<feature type="transmembrane region" description="Helical" evidence="1">
    <location>
        <begin position="45"/>
        <end position="68"/>
    </location>
</feature>
<evidence type="ECO:0000256" key="1">
    <source>
        <dbReference type="SAM" id="Phobius"/>
    </source>
</evidence>
<feature type="transmembrane region" description="Helical" evidence="1">
    <location>
        <begin position="322"/>
        <end position="343"/>
    </location>
</feature>
<keyword evidence="1" id="KW-0472">Membrane</keyword>
<feature type="transmembrane region" description="Helical" evidence="1">
    <location>
        <begin position="126"/>
        <end position="148"/>
    </location>
</feature>
<gene>
    <name evidence="3" type="primary">LOC34621024</name>
</gene>
<feature type="transmembrane region" description="Helical" evidence="1">
    <location>
        <begin position="178"/>
        <end position="199"/>
    </location>
</feature>
<keyword evidence="1" id="KW-0812">Transmembrane</keyword>
<dbReference type="RefSeq" id="XP_026194371.1">
    <property type="nucleotide sequence ID" value="XM_026338586.1"/>
</dbReference>
<evidence type="ECO:0000313" key="2">
    <source>
        <dbReference type="Proteomes" id="UP000515125"/>
    </source>
</evidence>
<reference evidence="3" key="1">
    <citation type="submission" date="2025-08" db="UniProtKB">
        <authorList>
            <consortium name="RefSeq"/>
        </authorList>
    </citation>
    <scope>IDENTIFICATION</scope>
</reference>
<dbReference type="GeneID" id="34621024"/>
<protein>
    <submittedName>
        <fullName evidence="3">Uncharacterized protein LOC34621024</fullName>
    </submittedName>
</protein>
<keyword evidence="1" id="KW-1133">Transmembrane helix</keyword>
<name>A0A6P6S2J0_9EIME</name>
<accession>A0A6P6S2J0</accession>
<keyword evidence="2" id="KW-1185">Reference proteome</keyword>
<dbReference type="Proteomes" id="UP000515125">
    <property type="component" value="Unplaced"/>
</dbReference>
<proteinExistence type="predicted"/>
<dbReference type="AlphaFoldDB" id="A0A6P6S2J0"/>
<dbReference type="OrthoDB" id="346884at2759"/>
<organism evidence="2 3">
    <name type="scientific">Cyclospora cayetanensis</name>
    <dbReference type="NCBI Taxonomy" id="88456"/>
    <lineage>
        <taxon>Eukaryota</taxon>
        <taxon>Sar</taxon>
        <taxon>Alveolata</taxon>
        <taxon>Apicomplexa</taxon>
        <taxon>Conoidasida</taxon>
        <taxon>Coccidia</taxon>
        <taxon>Eucoccidiorida</taxon>
        <taxon>Eimeriorina</taxon>
        <taxon>Eimeriidae</taxon>
        <taxon>Cyclospora</taxon>
    </lineage>
</organism>
<sequence length="584" mass="62425">MEDSTSLLKSGGAQPCTSACNEYDALHSLELKYWELRTTRKAVRYLSSFVLSAQLAAASFCFISSPWLDVPEDGQRRRLAGCLLLTTFSSACFLISIGAFIVALVTSCRARVGNALLFVGSHLQSLLYSSLACAVAAALLKCVGFLLFLVGTQKLLAALAAGSLPQGFFRFVGNSYLYWLAPLMLAALLAGILLLWHFLRILLAVCRGGYHLFCPPNPALHSLDALANDAVMGRPLSVSPRDPLSQASPALLSELVASELSPRRLGVAMTQQRRTLAPPVTALSGTAVKAEAPGEEPSASPRQESASAKGAWLVALWIRGPFLLAALGCFCVGLSLLLFALAADSGSPPVSSRGQGAFESLSHLLLPSQQPLLQHAEVDSLTAEKPQPPTGAPLARKLLHHQQTEGGAVMLQESRQHWKPNQEAHLSGVLQATEAPIVGAARNVGFHSETDAALKVGDSFLQARSQEPQSSRDQQQRQKSAAALLLLALGLLIPLLGNSLGEWVEDMFFAHMVMIKRNPWMLVPPPVLVIHSIKKTGPADSSGATTPRAQFSGPLVHMTQERIAHQGSQSFLGIGTQPAKEEDK</sequence>